<organism evidence="23 24">
    <name type="scientific">Neokomagataea tanensis</name>
    <dbReference type="NCBI Taxonomy" id="661191"/>
    <lineage>
        <taxon>Bacteria</taxon>
        <taxon>Pseudomonadati</taxon>
        <taxon>Pseudomonadota</taxon>
        <taxon>Alphaproteobacteria</taxon>
        <taxon>Acetobacterales</taxon>
        <taxon>Acetobacteraceae</taxon>
        <taxon>Neokomagataea</taxon>
    </lineage>
</organism>
<dbReference type="NCBIfam" id="TIGR01416">
    <property type="entry name" value="Rieske_proteo"/>
    <property type="match status" value="1"/>
</dbReference>
<dbReference type="GO" id="GO:0046872">
    <property type="term" value="F:metal ion binding"/>
    <property type="evidence" value="ECO:0007669"/>
    <property type="project" value="UniProtKB-KW"/>
</dbReference>
<reference evidence="23 24" key="1">
    <citation type="submission" date="2018-09" db="EMBL/GenBank/DDBJ databases">
        <title>The complete genome sequence of Neokomagataea tanensis NBRC 106556(T).</title>
        <authorList>
            <person name="Chua K.-O."/>
            <person name="See-Too W.-S."/>
            <person name="Hong K.-W."/>
            <person name="Yin W.-F."/>
            <person name="Chan K.-G."/>
        </authorList>
    </citation>
    <scope>NUCLEOTIDE SEQUENCE [LARGE SCALE GENOMIC DNA]</scope>
    <source>
        <strain evidence="24">AH13 \ NBRC 106556</strain>
    </source>
</reference>
<evidence type="ECO:0000256" key="13">
    <source>
        <dbReference type="ARBA" id="ARBA00022982"/>
    </source>
</evidence>
<evidence type="ECO:0000256" key="14">
    <source>
        <dbReference type="ARBA" id="ARBA00022989"/>
    </source>
</evidence>
<evidence type="ECO:0000256" key="8">
    <source>
        <dbReference type="ARBA" id="ARBA00022475"/>
    </source>
</evidence>
<evidence type="ECO:0000313" key="24">
    <source>
        <dbReference type="Proteomes" id="UP000317214"/>
    </source>
</evidence>
<keyword evidence="8" id="KW-1003">Cell membrane</keyword>
<keyword evidence="14" id="KW-1133">Transmembrane helix</keyword>
<evidence type="ECO:0000256" key="2">
    <source>
        <dbReference type="ARBA" id="ARBA00004162"/>
    </source>
</evidence>
<dbReference type="InterPro" id="IPR005805">
    <property type="entry name" value="Rieske_Fe-S_prot_C"/>
</dbReference>
<evidence type="ECO:0000256" key="12">
    <source>
        <dbReference type="ARBA" id="ARBA00022967"/>
    </source>
</evidence>
<dbReference type="InterPro" id="IPR006311">
    <property type="entry name" value="TAT_signal"/>
</dbReference>
<evidence type="ECO:0000256" key="6">
    <source>
        <dbReference type="ARBA" id="ARBA00019816"/>
    </source>
</evidence>
<dbReference type="GO" id="GO:0008121">
    <property type="term" value="F:quinol-cytochrome-c reductase activity"/>
    <property type="evidence" value="ECO:0007669"/>
    <property type="project" value="UniProtKB-EC"/>
</dbReference>
<dbReference type="AlphaFoldDB" id="A0A4Y6V845"/>
<name>A0A4Y6V845_9PROT</name>
<dbReference type="EC" id="7.1.1.8" evidence="5 20"/>
<dbReference type="InterPro" id="IPR017941">
    <property type="entry name" value="Rieske_2Fe-2S"/>
</dbReference>
<comment type="miscellaneous">
    <text evidence="20">The Rieske protein is a high potential 2Fe-2S protein.</text>
</comment>
<dbReference type="PROSITE" id="PS51296">
    <property type="entry name" value="RIESKE"/>
    <property type="match status" value="1"/>
</dbReference>
<dbReference type="Pfam" id="PF10399">
    <property type="entry name" value="UCR_Fe-S_N"/>
    <property type="match status" value="1"/>
</dbReference>
<keyword evidence="11" id="KW-0479">Metal-binding</keyword>
<dbReference type="EMBL" id="CP032485">
    <property type="protein sequence ID" value="QDH25514.1"/>
    <property type="molecule type" value="Genomic_DNA"/>
</dbReference>
<gene>
    <name evidence="23" type="primary">petA</name>
    <name evidence="23" type="ORF">D5366_10160</name>
</gene>
<keyword evidence="17" id="KW-0472">Membrane</keyword>
<keyword evidence="18" id="KW-1015">Disulfide bond</keyword>
<proteinExistence type="inferred from homology"/>
<dbReference type="CDD" id="cd03470">
    <property type="entry name" value="Rieske_cytochrome_bc1"/>
    <property type="match status" value="1"/>
</dbReference>
<evidence type="ECO:0000256" key="10">
    <source>
        <dbReference type="ARBA" id="ARBA00022714"/>
    </source>
</evidence>
<keyword evidence="15" id="KW-0408">Iron</keyword>
<keyword evidence="12" id="KW-1278">Translocase</keyword>
<dbReference type="GO" id="GO:0005886">
    <property type="term" value="C:plasma membrane"/>
    <property type="evidence" value="ECO:0007669"/>
    <property type="project" value="UniProtKB-SubCell"/>
</dbReference>
<evidence type="ECO:0000256" key="16">
    <source>
        <dbReference type="ARBA" id="ARBA00023014"/>
    </source>
</evidence>
<keyword evidence="13 20" id="KW-0249">Electron transport</keyword>
<sequence length="208" mass="22153">MTDSKPANPASTSRRDILARGTLAAACAGGCAVALPFLGSLRGTRDAAFATPETVDVDLSSVHEGAQITVTWHGWPVFVQRRSPAMLASLKAPTLLSRLRDPNSKILQQPKDAENWHRSIIPEIGIYIGICTHLGCIPNFNMANGPDTARYLCPCHGSHFDIAGRAFLGAPAPYNLPVPPATLLANQKIRIGASAGDPHFDITAIQQV</sequence>
<dbReference type="KEGG" id="ntn:D5366_10160"/>
<evidence type="ECO:0000256" key="17">
    <source>
        <dbReference type="ARBA" id="ARBA00023136"/>
    </source>
</evidence>
<evidence type="ECO:0000256" key="5">
    <source>
        <dbReference type="ARBA" id="ARBA00012951"/>
    </source>
</evidence>
<comment type="similarity">
    <text evidence="3">Belongs to the Rieske iron-sulfur protein family.</text>
</comment>
<dbReference type="InterPro" id="IPR006317">
    <property type="entry name" value="Ubiquinol_cyt_c_Rdtase_Fe-S-su"/>
</dbReference>
<evidence type="ECO:0000256" key="3">
    <source>
        <dbReference type="ARBA" id="ARBA00010651"/>
    </source>
</evidence>
<evidence type="ECO:0000256" key="20">
    <source>
        <dbReference type="RuleBase" id="RU004494"/>
    </source>
</evidence>
<keyword evidence="24" id="KW-1185">Reference proteome</keyword>
<dbReference type="OrthoDB" id="9767869at2"/>
<evidence type="ECO:0000313" key="23">
    <source>
        <dbReference type="EMBL" id="QDH25514.1"/>
    </source>
</evidence>
<protein>
    <recommendedName>
        <fullName evidence="6 20">Ubiquinol-cytochrome c reductase iron-sulfur subunit</fullName>
        <ecNumber evidence="5 20">7.1.1.8</ecNumber>
    </recommendedName>
</protein>
<evidence type="ECO:0000256" key="1">
    <source>
        <dbReference type="ARBA" id="ARBA00002444"/>
    </source>
</evidence>
<dbReference type="InterPro" id="IPR014349">
    <property type="entry name" value="Rieske_Fe-S_prot"/>
</dbReference>
<dbReference type="Pfam" id="PF00355">
    <property type="entry name" value="Rieske"/>
    <property type="match status" value="1"/>
</dbReference>
<dbReference type="RefSeq" id="WP_141493492.1">
    <property type="nucleotide sequence ID" value="NZ_CP032485.1"/>
</dbReference>
<dbReference type="InterPro" id="IPR036922">
    <property type="entry name" value="Rieske_2Fe-2S_sf"/>
</dbReference>
<dbReference type="PANTHER" id="PTHR10134">
    <property type="entry name" value="CYTOCHROME B-C1 COMPLEX SUBUNIT RIESKE, MITOCHONDRIAL"/>
    <property type="match status" value="1"/>
</dbReference>
<comment type="subunit">
    <text evidence="4 21">The main subunits of complex b-c1 are: cytochrome b, cytochrome c1 and the Rieske protein.</text>
</comment>
<dbReference type="GO" id="GO:0051537">
    <property type="term" value="F:2 iron, 2 sulfur cluster binding"/>
    <property type="evidence" value="ECO:0007669"/>
    <property type="project" value="UniProtKB-KW"/>
</dbReference>
<keyword evidence="10" id="KW-0001">2Fe-2S</keyword>
<feature type="domain" description="Rieske" evidence="22">
    <location>
        <begin position="91"/>
        <end position="190"/>
    </location>
</feature>
<evidence type="ECO:0000256" key="4">
    <source>
        <dbReference type="ARBA" id="ARBA00011649"/>
    </source>
</evidence>
<comment type="subcellular location">
    <subcellularLocation>
        <location evidence="2">Cell membrane</location>
        <topology evidence="2">Single-pass membrane protein</topology>
    </subcellularLocation>
</comment>
<evidence type="ECO:0000256" key="15">
    <source>
        <dbReference type="ARBA" id="ARBA00023004"/>
    </source>
</evidence>
<dbReference type="PROSITE" id="PS51318">
    <property type="entry name" value="TAT"/>
    <property type="match status" value="1"/>
</dbReference>
<comment type="cofactor">
    <cofactor evidence="20">
        <name>[2Fe-2S] cluster</name>
        <dbReference type="ChEBI" id="CHEBI:190135"/>
    </cofactor>
    <text evidence="20">Binds 1 [2Fe-2S] cluster per subunit.</text>
</comment>
<evidence type="ECO:0000256" key="9">
    <source>
        <dbReference type="ARBA" id="ARBA00022692"/>
    </source>
</evidence>
<evidence type="ECO:0000256" key="19">
    <source>
        <dbReference type="ARBA" id="ARBA00029351"/>
    </source>
</evidence>
<dbReference type="PRINTS" id="PR00162">
    <property type="entry name" value="RIESKE"/>
</dbReference>
<keyword evidence="7 20" id="KW-0813">Transport</keyword>
<keyword evidence="16" id="KW-0411">Iron-sulfur</keyword>
<keyword evidence="9" id="KW-0812">Transmembrane</keyword>
<dbReference type="Proteomes" id="UP000317214">
    <property type="component" value="Chromosome"/>
</dbReference>
<comment type="function">
    <text evidence="1">Component of the ubiquinol-cytochrome c reductase complex (complex III or cytochrome b-c1 complex), which is a respiratory chain that generates an electrochemical potential coupled to ATP synthesis.</text>
</comment>
<accession>A0A4Y6V845</accession>
<evidence type="ECO:0000256" key="21">
    <source>
        <dbReference type="RuleBase" id="RU004497"/>
    </source>
</evidence>
<comment type="catalytic activity">
    <reaction evidence="19 20">
        <text>a quinol + 2 Fe(III)-[cytochrome c](out) = a quinone + 2 Fe(II)-[cytochrome c](out) + 2 H(+)(out)</text>
        <dbReference type="Rhea" id="RHEA:11484"/>
        <dbReference type="Rhea" id="RHEA-COMP:10350"/>
        <dbReference type="Rhea" id="RHEA-COMP:14399"/>
        <dbReference type="ChEBI" id="CHEBI:15378"/>
        <dbReference type="ChEBI" id="CHEBI:24646"/>
        <dbReference type="ChEBI" id="CHEBI:29033"/>
        <dbReference type="ChEBI" id="CHEBI:29034"/>
        <dbReference type="ChEBI" id="CHEBI:132124"/>
        <dbReference type="EC" id="7.1.1.8"/>
    </reaction>
</comment>
<evidence type="ECO:0000256" key="7">
    <source>
        <dbReference type="ARBA" id="ARBA00022448"/>
    </source>
</evidence>
<evidence type="ECO:0000256" key="11">
    <source>
        <dbReference type="ARBA" id="ARBA00022723"/>
    </source>
</evidence>
<dbReference type="InterPro" id="IPR019470">
    <property type="entry name" value="Ubiq_cytC_Rdtase_Fe-S_su_TAT"/>
</dbReference>
<dbReference type="Gene3D" id="2.102.10.10">
    <property type="entry name" value="Rieske [2Fe-2S] iron-sulphur domain"/>
    <property type="match status" value="1"/>
</dbReference>
<dbReference type="SUPFAM" id="SSF50022">
    <property type="entry name" value="ISP domain"/>
    <property type="match status" value="1"/>
</dbReference>
<evidence type="ECO:0000259" key="22">
    <source>
        <dbReference type="PROSITE" id="PS51296"/>
    </source>
</evidence>
<evidence type="ECO:0000256" key="18">
    <source>
        <dbReference type="ARBA" id="ARBA00023157"/>
    </source>
</evidence>